<dbReference type="AlphaFoldDB" id="A0AB73IJL9"/>
<comment type="caution">
    <text evidence="4">The sequence shown here is derived from an EMBL/GenBank/DDBJ whole genome shotgun (WGS) entry which is preliminary data.</text>
</comment>
<feature type="domain" description="Type III secretion system flagellar brake protein YcgR PilZN" evidence="3">
    <location>
        <begin position="100"/>
        <end position="184"/>
    </location>
</feature>
<sequence>MDESADQQVPNPAPAAPSSVLSADAVPVGTPLEWPIVDADGSLLFASGTVLATADEKAFLFKHFEPRRGDLADAAAQPAAVADTHAEPQTPLTLADMHVEIGALVGVRLQMGSGAPMHPCRIIGFAPNHSLFITPPLQQGRMLALGLGENIDIVAIASQAVFRFVCTVEAICRSPFDYVVLSRPGPIRRLRERKSIRVETHFAVRFGIGETGDTYDGLGVAKSLSALGMSLMAPWTLGAVGDRLRVAFRLGSAEMDTEIQTTAVIRNLQKSTGADSSSVHGLEFDQLEPAQQIALKVFVFDRQDDVQQWSHGFK</sequence>
<keyword evidence="4" id="KW-0282">Flagellum</keyword>
<dbReference type="Gene3D" id="2.40.10.220">
    <property type="entry name" value="predicted glycosyltransferase like domains"/>
    <property type="match status" value="1"/>
</dbReference>
<dbReference type="InterPro" id="IPR009875">
    <property type="entry name" value="PilZ_domain"/>
</dbReference>
<evidence type="ECO:0000256" key="1">
    <source>
        <dbReference type="SAM" id="MobiDB-lite"/>
    </source>
</evidence>
<dbReference type="EMBL" id="JAURTK010000008">
    <property type="protein sequence ID" value="MDP9650226.1"/>
    <property type="molecule type" value="Genomic_DNA"/>
</dbReference>
<organism evidence="4 5">
    <name type="scientific">Paraburkholderia caledonica</name>
    <dbReference type="NCBI Taxonomy" id="134536"/>
    <lineage>
        <taxon>Bacteria</taxon>
        <taxon>Pseudomonadati</taxon>
        <taxon>Pseudomonadota</taxon>
        <taxon>Betaproteobacteria</taxon>
        <taxon>Burkholderiales</taxon>
        <taxon>Burkholderiaceae</taxon>
        <taxon>Paraburkholderia</taxon>
    </lineage>
</organism>
<reference evidence="4" key="1">
    <citation type="submission" date="2023-07" db="EMBL/GenBank/DDBJ databases">
        <title>Sorghum-associated microbial communities from plants grown in Nebraska, USA.</title>
        <authorList>
            <person name="Schachtman D."/>
        </authorList>
    </citation>
    <scope>NUCLEOTIDE SEQUENCE</scope>
    <source>
        <strain evidence="4">DS1061</strain>
    </source>
</reference>
<accession>A0AB73IJL9</accession>
<dbReference type="SUPFAM" id="SSF141371">
    <property type="entry name" value="PilZ domain-like"/>
    <property type="match status" value="1"/>
</dbReference>
<gene>
    <name evidence="4" type="ORF">J2793_005694</name>
</gene>
<keyword evidence="4" id="KW-0969">Cilium</keyword>
<evidence type="ECO:0000259" key="3">
    <source>
        <dbReference type="Pfam" id="PF12945"/>
    </source>
</evidence>
<feature type="region of interest" description="Disordered" evidence="1">
    <location>
        <begin position="1"/>
        <end position="20"/>
    </location>
</feature>
<keyword evidence="4" id="KW-0966">Cell projection</keyword>
<dbReference type="RefSeq" id="WP_392395279.1">
    <property type="nucleotide sequence ID" value="NZ_JAURTK010000008.1"/>
</dbReference>
<dbReference type="Pfam" id="PF07238">
    <property type="entry name" value="PilZ"/>
    <property type="match status" value="1"/>
</dbReference>
<dbReference type="GO" id="GO:0035438">
    <property type="term" value="F:cyclic-di-GMP binding"/>
    <property type="evidence" value="ECO:0007669"/>
    <property type="project" value="InterPro"/>
</dbReference>
<evidence type="ECO:0000313" key="5">
    <source>
        <dbReference type="Proteomes" id="UP001229486"/>
    </source>
</evidence>
<protein>
    <submittedName>
        <fullName evidence="4">C-di-GMP-binding flagellar brake protein YcgR</fullName>
    </submittedName>
</protein>
<evidence type="ECO:0000313" key="4">
    <source>
        <dbReference type="EMBL" id="MDP9650226.1"/>
    </source>
</evidence>
<dbReference type="Proteomes" id="UP001229486">
    <property type="component" value="Unassembled WGS sequence"/>
</dbReference>
<proteinExistence type="predicted"/>
<feature type="domain" description="PilZ" evidence="2">
    <location>
        <begin position="193"/>
        <end position="300"/>
    </location>
</feature>
<evidence type="ECO:0000259" key="2">
    <source>
        <dbReference type="Pfam" id="PF07238"/>
    </source>
</evidence>
<dbReference type="Pfam" id="PF12945">
    <property type="entry name" value="PilZNR"/>
    <property type="match status" value="1"/>
</dbReference>
<dbReference type="InterPro" id="IPR009926">
    <property type="entry name" value="T3SS_YcgR_PilZN"/>
</dbReference>
<name>A0AB73IJL9_9BURK</name>